<dbReference type="NCBIfam" id="TIGR01640">
    <property type="entry name" value="F_box_assoc_1"/>
    <property type="match status" value="1"/>
</dbReference>
<dbReference type="PANTHER" id="PTHR31672">
    <property type="entry name" value="BNACNNG10540D PROTEIN"/>
    <property type="match status" value="1"/>
</dbReference>
<dbReference type="OrthoDB" id="1726239at2759"/>
<dbReference type="Pfam" id="PF08268">
    <property type="entry name" value="FBA_3"/>
    <property type="match status" value="1"/>
</dbReference>
<dbReference type="EMBL" id="CACSLK010011356">
    <property type="protein sequence ID" value="CAA0813576.1"/>
    <property type="molecule type" value="Genomic_DNA"/>
</dbReference>
<proteinExistence type="predicted"/>
<keyword evidence="3" id="KW-1185">Reference proteome</keyword>
<organism evidence="2 3">
    <name type="scientific">Striga hermonthica</name>
    <name type="common">Purple witchweed</name>
    <name type="synonym">Buchnera hermonthica</name>
    <dbReference type="NCBI Taxonomy" id="68872"/>
    <lineage>
        <taxon>Eukaryota</taxon>
        <taxon>Viridiplantae</taxon>
        <taxon>Streptophyta</taxon>
        <taxon>Embryophyta</taxon>
        <taxon>Tracheophyta</taxon>
        <taxon>Spermatophyta</taxon>
        <taxon>Magnoliopsida</taxon>
        <taxon>eudicotyledons</taxon>
        <taxon>Gunneridae</taxon>
        <taxon>Pentapetalae</taxon>
        <taxon>asterids</taxon>
        <taxon>lamiids</taxon>
        <taxon>Lamiales</taxon>
        <taxon>Orobanchaceae</taxon>
        <taxon>Buchnereae</taxon>
        <taxon>Striga</taxon>
    </lineage>
</organism>
<dbReference type="InterPro" id="IPR050796">
    <property type="entry name" value="SCF_F-box_component"/>
</dbReference>
<dbReference type="Proteomes" id="UP001153555">
    <property type="component" value="Unassembled WGS sequence"/>
</dbReference>
<evidence type="ECO:0000313" key="2">
    <source>
        <dbReference type="EMBL" id="CAA0813576.1"/>
    </source>
</evidence>
<evidence type="ECO:0000259" key="1">
    <source>
        <dbReference type="Pfam" id="PF08268"/>
    </source>
</evidence>
<comment type="caution">
    <text evidence="2">The sequence shown here is derived from an EMBL/GenBank/DDBJ whole genome shotgun (WGS) entry which is preliminary data.</text>
</comment>
<dbReference type="InterPro" id="IPR013187">
    <property type="entry name" value="F-box-assoc_dom_typ3"/>
</dbReference>
<sequence>MFPTTRVHGRDSISTALKDGSSIKSRLSGVELVSRRPVSPRYARFLQILSQSDMGFSASTESTPPCSSSNFTMMPPARKKTIRPQLFSYPVQRIYFHNPLTKTFKLLPKNSLISKVDYRDESYESVFGFGYNPSAQDYTVVSVDYVKISKQEEKTNAYVYTLKSNTWKRANNLPVHRFGTRFPGGVLAGGRLHRHWLRDDKLGIVSFDLADNFFGEVLMDLPTIVRNSIYMLSRLHIAVLGGCLSLVVDEGFQIVIWGMRVYGVKESWESMYTLGWLFYEEYTFVEGSNSIRVLGLRKNGDILLAIDSVGLVSYNPRHGAVGLVFKGDGFEAAEDCVRVSDLITPSALCF</sequence>
<evidence type="ECO:0000313" key="3">
    <source>
        <dbReference type="Proteomes" id="UP001153555"/>
    </source>
</evidence>
<dbReference type="PANTHER" id="PTHR31672:SF13">
    <property type="entry name" value="F-BOX PROTEIN CPR30-LIKE"/>
    <property type="match status" value="1"/>
</dbReference>
<dbReference type="AlphaFoldDB" id="A0A9N7MTD6"/>
<protein>
    <submittedName>
        <fullName evidence="2">F-box protein</fullName>
    </submittedName>
</protein>
<accession>A0A9N7MTD6</accession>
<name>A0A9N7MTD6_STRHE</name>
<reference evidence="2" key="1">
    <citation type="submission" date="2019-12" db="EMBL/GenBank/DDBJ databases">
        <authorList>
            <person name="Scholes J."/>
        </authorList>
    </citation>
    <scope>NUCLEOTIDE SEQUENCE</scope>
</reference>
<feature type="domain" description="F-box associated beta-propeller type 3" evidence="1">
    <location>
        <begin position="88"/>
        <end position="306"/>
    </location>
</feature>
<dbReference type="InterPro" id="IPR017451">
    <property type="entry name" value="F-box-assoc_interact_dom"/>
</dbReference>
<gene>
    <name evidence="2" type="ORF">SHERM_14135</name>
</gene>